<reference evidence="1" key="1">
    <citation type="submission" date="2022-08" db="EMBL/GenBank/DDBJ databases">
        <title>Genome sequencing of akame (Lates japonicus).</title>
        <authorList>
            <person name="Hashiguchi Y."/>
            <person name="Takahashi H."/>
        </authorList>
    </citation>
    <scope>NUCLEOTIDE SEQUENCE</scope>
    <source>
        <strain evidence="1">Kochi</strain>
    </source>
</reference>
<accession>A0AAD3MZX5</accession>
<protein>
    <submittedName>
        <fullName evidence="1">Polycystic kidney disease protein 1-like 2</fullName>
    </submittedName>
</protein>
<keyword evidence="2" id="KW-1185">Reference proteome</keyword>
<dbReference type="EMBL" id="BRZM01000060">
    <property type="protein sequence ID" value="GLD63278.1"/>
    <property type="molecule type" value="Genomic_DNA"/>
</dbReference>
<dbReference type="Proteomes" id="UP001279410">
    <property type="component" value="Unassembled WGS sequence"/>
</dbReference>
<evidence type="ECO:0000313" key="2">
    <source>
        <dbReference type="Proteomes" id="UP001279410"/>
    </source>
</evidence>
<dbReference type="AlphaFoldDB" id="A0AAD3MZX5"/>
<organism evidence="1 2">
    <name type="scientific">Lates japonicus</name>
    <name type="common">Japanese lates</name>
    <dbReference type="NCBI Taxonomy" id="270547"/>
    <lineage>
        <taxon>Eukaryota</taxon>
        <taxon>Metazoa</taxon>
        <taxon>Chordata</taxon>
        <taxon>Craniata</taxon>
        <taxon>Vertebrata</taxon>
        <taxon>Euteleostomi</taxon>
        <taxon>Actinopterygii</taxon>
        <taxon>Neopterygii</taxon>
        <taxon>Teleostei</taxon>
        <taxon>Neoteleostei</taxon>
        <taxon>Acanthomorphata</taxon>
        <taxon>Carangaria</taxon>
        <taxon>Carangaria incertae sedis</taxon>
        <taxon>Centropomidae</taxon>
        <taxon>Lates</taxon>
    </lineage>
</organism>
<name>A0AAD3MZX5_LATJO</name>
<proteinExistence type="predicted"/>
<sequence length="229" mass="25667">MENFNLLLSQVYMLYFFVDLTPRIAIGHEIDLASAFRLVLHEILWAAFNFFQVPEYITKSVKAYFQDLQFCIATQEIGIKAGYTISPLAFTMETGLDQTGRVSAQVRKWLGLRRCLSSMGLNGNGALSLSISGLVEEYKCAKARLDMTIKEPHDPCIRNIAPTLATGRKWDPVSAVSDVKAALRHQEFVGAVVVCWGLESMSMAEGDLAWEQQHPHGKNQHQMNTVWVA</sequence>
<gene>
    <name evidence="1" type="ORF">AKAME5_001491400</name>
</gene>
<comment type="caution">
    <text evidence="1">The sequence shown here is derived from an EMBL/GenBank/DDBJ whole genome shotgun (WGS) entry which is preliminary data.</text>
</comment>
<evidence type="ECO:0000313" key="1">
    <source>
        <dbReference type="EMBL" id="GLD63278.1"/>
    </source>
</evidence>